<accession>A9SC13</accession>
<dbReference type="EnsemblPlants" id="Pp3c5_9210V3.3">
    <property type="protein sequence ID" value="Pp3c5_9210V3.3"/>
    <property type="gene ID" value="Pp3c5_9210"/>
</dbReference>
<feature type="region of interest" description="Disordered" evidence="2">
    <location>
        <begin position="216"/>
        <end position="382"/>
    </location>
</feature>
<evidence type="ECO:0000313" key="3">
    <source>
        <dbReference type="EMBL" id="PNR53763.1"/>
    </source>
</evidence>
<feature type="compositionally biased region" description="Low complexity" evidence="2">
    <location>
        <begin position="300"/>
        <end position="309"/>
    </location>
</feature>
<dbReference type="STRING" id="3218.A9SC13"/>
<dbReference type="PANTHER" id="PTHR33470:SF27">
    <property type="entry name" value="OS01G0899700 PROTEIN"/>
    <property type="match status" value="1"/>
</dbReference>
<dbReference type="Gramene" id="Pp3c5_9210V3.1">
    <property type="protein sequence ID" value="Pp3c5_9210V3.1"/>
    <property type="gene ID" value="Pp3c5_9210"/>
</dbReference>
<dbReference type="PANTHER" id="PTHR33470">
    <property type="entry name" value="OS01G0164075 PROTEIN"/>
    <property type="match status" value="1"/>
</dbReference>
<organism evidence="3">
    <name type="scientific">Physcomitrium patens</name>
    <name type="common">Spreading-leaved earth moss</name>
    <name type="synonym">Physcomitrella patens</name>
    <dbReference type="NCBI Taxonomy" id="3218"/>
    <lineage>
        <taxon>Eukaryota</taxon>
        <taxon>Viridiplantae</taxon>
        <taxon>Streptophyta</taxon>
        <taxon>Embryophyta</taxon>
        <taxon>Bryophyta</taxon>
        <taxon>Bryophytina</taxon>
        <taxon>Bryopsida</taxon>
        <taxon>Funariidae</taxon>
        <taxon>Funariales</taxon>
        <taxon>Funariaceae</taxon>
        <taxon>Physcomitrium</taxon>
    </lineage>
</organism>
<reference evidence="3 5" key="2">
    <citation type="journal article" date="2018" name="Plant J.">
        <title>The Physcomitrella patens chromosome-scale assembly reveals moss genome structure and evolution.</title>
        <authorList>
            <person name="Lang D."/>
            <person name="Ullrich K.K."/>
            <person name="Murat F."/>
            <person name="Fuchs J."/>
            <person name="Jenkins J."/>
            <person name="Haas F.B."/>
            <person name="Piednoel M."/>
            <person name="Gundlach H."/>
            <person name="Van Bel M."/>
            <person name="Meyberg R."/>
            <person name="Vives C."/>
            <person name="Morata J."/>
            <person name="Symeonidi A."/>
            <person name="Hiss M."/>
            <person name="Muchero W."/>
            <person name="Kamisugi Y."/>
            <person name="Saleh O."/>
            <person name="Blanc G."/>
            <person name="Decker E.L."/>
            <person name="van Gessel N."/>
            <person name="Grimwood J."/>
            <person name="Hayes R.D."/>
            <person name="Graham S.W."/>
            <person name="Gunter L.E."/>
            <person name="McDaniel S.F."/>
            <person name="Hoernstein S.N.W."/>
            <person name="Larsson A."/>
            <person name="Li F.W."/>
            <person name="Perroud P.F."/>
            <person name="Phillips J."/>
            <person name="Ranjan P."/>
            <person name="Rokshar D.S."/>
            <person name="Rothfels C.J."/>
            <person name="Schneider L."/>
            <person name="Shu S."/>
            <person name="Stevenson D.W."/>
            <person name="Thummler F."/>
            <person name="Tillich M."/>
            <person name="Villarreal Aguilar J.C."/>
            <person name="Widiez T."/>
            <person name="Wong G.K."/>
            <person name="Wymore A."/>
            <person name="Zhang Y."/>
            <person name="Zimmer A.D."/>
            <person name="Quatrano R.S."/>
            <person name="Mayer K.F.X."/>
            <person name="Goodstein D."/>
            <person name="Casacuberta J.M."/>
            <person name="Vandepoele K."/>
            <person name="Reski R."/>
            <person name="Cuming A.C."/>
            <person name="Tuskan G.A."/>
            <person name="Maumus F."/>
            <person name="Salse J."/>
            <person name="Schmutz J."/>
            <person name="Rensing S.A."/>
        </authorList>
    </citation>
    <scope>NUCLEOTIDE SEQUENCE [LARGE SCALE GENOMIC DNA]</scope>
    <source>
        <strain evidence="4 5">cv. Gransden 2004</strain>
    </source>
</reference>
<dbReference type="Proteomes" id="UP000006727">
    <property type="component" value="Chromosome 5"/>
</dbReference>
<dbReference type="EnsemblPlants" id="Pp3c5_9210V3.2">
    <property type="protein sequence ID" value="Pp3c5_9210V3.2"/>
    <property type="gene ID" value="Pp3c5_9210"/>
</dbReference>
<evidence type="ECO:0000256" key="1">
    <source>
        <dbReference type="ARBA" id="ARBA00022729"/>
    </source>
</evidence>
<protein>
    <submittedName>
        <fullName evidence="3 4">Uncharacterized protein</fullName>
    </submittedName>
</protein>
<proteinExistence type="predicted"/>
<dbReference type="EMBL" id="ABEU02000005">
    <property type="protein sequence ID" value="PNR53763.1"/>
    <property type="molecule type" value="Genomic_DNA"/>
</dbReference>
<dbReference type="RefSeq" id="XP_024375473.1">
    <property type="nucleotide sequence ID" value="XM_024519705.2"/>
</dbReference>
<name>A9SC13_PHYPA</name>
<feature type="compositionally biased region" description="Basic and acidic residues" evidence="2">
    <location>
        <begin position="224"/>
        <end position="267"/>
    </location>
</feature>
<evidence type="ECO:0000313" key="4">
    <source>
        <dbReference type="EnsemblPlants" id="Pp3c5_9210V3.1"/>
    </source>
</evidence>
<dbReference type="AlphaFoldDB" id="A9SC13"/>
<dbReference type="Gramene" id="Pp3c5_9210V3.3">
    <property type="protein sequence ID" value="Pp3c5_9210V3.3"/>
    <property type="gene ID" value="Pp3c5_9210"/>
</dbReference>
<dbReference type="Pfam" id="PF01190">
    <property type="entry name" value="Pollen_Ole_e_1"/>
    <property type="match status" value="1"/>
</dbReference>
<evidence type="ECO:0000313" key="5">
    <source>
        <dbReference type="Proteomes" id="UP000006727"/>
    </source>
</evidence>
<dbReference type="KEGG" id="ppp:112282277"/>
<evidence type="ECO:0000256" key="2">
    <source>
        <dbReference type="SAM" id="MobiDB-lite"/>
    </source>
</evidence>
<dbReference type="EnsemblPlants" id="Pp3c5_9210V3.1">
    <property type="protein sequence ID" value="Pp3c5_9210V3.1"/>
    <property type="gene ID" value="Pp3c5_9210"/>
</dbReference>
<keyword evidence="5" id="KW-1185">Reference proteome</keyword>
<reference evidence="4" key="3">
    <citation type="submission" date="2020-12" db="UniProtKB">
        <authorList>
            <consortium name="EnsemblPlants"/>
        </authorList>
    </citation>
    <scope>IDENTIFICATION</scope>
</reference>
<gene>
    <name evidence="4" type="primary">LOC112282277</name>
    <name evidence="3" type="ORF">PHYPA_007438</name>
</gene>
<sequence length="382" mass="42059">MENQQLWLGGRRCPKYHQLLAVIATVWCVSSCITVSDAATSFGSMSGSEGGGEKKKLSKVLVQGVVYCEATSQHQLLKDAEVEVECNNRGVRETEVGRTTAWGAFSITLQDYDFEALGSNGCKAKLKSSLNTTCTVPTNRGGGLTGTDLVLKEKSKDMVILTAGPFAFQQSKVKATRAVSRENLQSNTDDKYSSGSSLPAVSGLWYAPPENNYYTYPSPAHYESPNHHENRGDHESHKDIHRRSEHEGRQGSSGERTDHKARDKDCSSKSGSHHYKTPPHHSVPNYEKSPPTYHSEHHNTPSPHESSSSHPPPRPHYDAPPYVPYVHHAPLPPHDGYKSPPPPDHDNYEAPPKQYDPPPYYQRGNVDTTAKAASAQPKESSP</sequence>
<dbReference type="GeneID" id="112282277"/>
<keyword evidence="1" id="KW-0732">Signal</keyword>
<dbReference type="Gramene" id="Pp3c5_9210V3.2">
    <property type="protein sequence ID" value="Pp3c5_9210V3.2"/>
    <property type="gene ID" value="Pp3c5_9210"/>
</dbReference>
<reference evidence="3 5" key="1">
    <citation type="journal article" date="2008" name="Science">
        <title>The Physcomitrella genome reveals evolutionary insights into the conquest of land by plants.</title>
        <authorList>
            <person name="Rensing S."/>
            <person name="Lang D."/>
            <person name="Zimmer A."/>
            <person name="Terry A."/>
            <person name="Salamov A."/>
            <person name="Shapiro H."/>
            <person name="Nishiyama T."/>
            <person name="Perroud P.-F."/>
            <person name="Lindquist E."/>
            <person name="Kamisugi Y."/>
            <person name="Tanahashi T."/>
            <person name="Sakakibara K."/>
            <person name="Fujita T."/>
            <person name="Oishi K."/>
            <person name="Shin-I T."/>
            <person name="Kuroki Y."/>
            <person name="Toyoda A."/>
            <person name="Suzuki Y."/>
            <person name="Hashimoto A."/>
            <person name="Yamaguchi K."/>
            <person name="Sugano A."/>
            <person name="Kohara Y."/>
            <person name="Fujiyama A."/>
            <person name="Anterola A."/>
            <person name="Aoki S."/>
            <person name="Ashton N."/>
            <person name="Barbazuk W.B."/>
            <person name="Barker E."/>
            <person name="Bennetzen J."/>
            <person name="Bezanilla M."/>
            <person name="Blankenship R."/>
            <person name="Cho S.H."/>
            <person name="Dutcher S."/>
            <person name="Estelle M."/>
            <person name="Fawcett J.A."/>
            <person name="Gundlach H."/>
            <person name="Hanada K."/>
            <person name="Heyl A."/>
            <person name="Hicks K.A."/>
            <person name="Hugh J."/>
            <person name="Lohr M."/>
            <person name="Mayer K."/>
            <person name="Melkozernov A."/>
            <person name="Murata T."/>
            <person name="Nelson D."/>
            <person name="Pils B."/>
            <person name="Prigge M."/>
            <person name="Reiss B."/>
            <person name="Renner T."/>
            <person name="Rombauts S."/>
            <person name="Rushton P."/>
            <person name="Sanderfoot A."/>
            <person name="Schween G."/>
            <person name="Shiu S.-H."/>
            <person name="Stueber K."/>
            <person name="Theodoulou F.L."/>
            <person name="Tu H."/>
            <person name="Van de Peer Y."/>
            <person name="Verrier P.J."/>
            <person name="Waters E."/>
            <person name="Wood A."/>
            <person name="Yang L."/>
            <person name="Cove D."/>
            <person name="Cuming A."/>
            <person name="Hasebe M."/>
            <person name="Lucas S."/>
            <person name="Mishler D.B."/>
            <person name="Reski R."/>
            <person name="Grigoriev I."/>
            <person name="Quatrano R.S."/>
            <person name="Boore J.L."/>
        </authorList>
    </citation>
    <scope>NUCLEOTIDE SEQUENCE [LARGE SCALE GENOMIC DNA]</scope>
    <source>
        <strain evidence="4 5">cv. Gransden 2004</strain>
    </source>
</reference>